<organism evidence="2 3">
    <name type="scientific">Plasmodium cynomolgi (strain B)</name>
    <dbReference type="NCBI Taxonomy" id="1120755"/>
    <lineage>
        <taxon>Eukaryota</taxon>
        <taxon>Sar</taxon>
        <taxon>Alveolata</taxon>
        <taxon>Apicomplexa</taxon>
        <taxon>Aconoidasida</taxon>
        <taxon>Haemosporida</taxon>
        <taxon>Plasmodiidae</taxon>
        <taxon>Plasmodium</taxon>
        <taxon>Plasmodium (Plasmodium)</taxon>
    </lineage>
</organism>
<dbReference type="AlphaFoldDB" id="K6UEY5"/>
<evidence type="ECO:0000313" key="2">
    <source>
        <dbReference type="EMBL" id="GAB69161.1"/>
    </source>
</evidence>
<keyword evidence="3" id="KW-1185">Reference proteome</keyword>
<dbReference type="Proteomes" id="UP000006319">
    <property type="component" value="Chromosome 14"/>
</dbReference>
<dbReference type="VEuPathDB" id="PlasmoDB:PCYB_145890"/>
<dbReference type="KEGG" id="pcy:PCYB_145890"/>
<feature type="region of interest" description="Disordered" evidence="1">
    <location>
        <begin position="468"/>
        <end position="491"/>
    </location>
</feature>
<evidence type="ECO:0000313" key="3">
    <source>
        <dbReference type="Proteomes" id="UP000006319"/>
    </source>
</evidence>
<evidence type="ECO:0000256" key="1">
    <source>
        <dbReference type="SAM" id="MobiDB-lite"/>
    </source>
</evidence>
<dbReference type="EMBL" id="DF157106">
    <property type="protein sequence ID" value="GAB69161.1"/>
    <property type="molecule type" value="Genomic_DNA"/>
</dbReference>
<dbReference type="PhylomeDB" id="K6UEY5"/>
<dbReference type="RefSeq" id="XP_004225108.1">
    <property type="nucleotide sequence ID" value="XM_004225060.1"/>
</dbReference>
<name>K6UEY5_PLACD</name>
<proteinExistence type="predicted"/>
<protein>
    <submittedName>
        <fullName evidence="2">Uncharacterized protein</fullName>
    </submittedName>
</protein>
<dbReference type="OrthoDB" id="372810at2759"/>
<dbReference type="GeneID" id="14695543"/>
<reference evidence="2 3" key="1">
    <citation type="journal article" date="2012" name="Nat. Genet.">
        <title>Plasmodium cynomolgi genome sequences provide insight into Plasmodium vivax and the monkey malaria clade.</title>
        <authorList>
            <person name="Tachibana S."/>
            <person name="Sullivan S.A."/>
            <person name="Kawai S."/>
            <person name="Nakamura S."/>
            <person name="Kim H.R."/>
            <person name="Goto N."/>
            <person name="Arisue N."/>
            <person name="Palacpac N.M.Q."/>
            <person name="Honma H."/>
            <person name="Yagi M."/>
            <person name="Tougan T."/>
            <person name="Katakai Y."/>
            <person name="Kaneko O."/>
            <person name="Mita T."/>
            <person name="Kita K."/>
            <person name="Yasutomi Y."/>
            <person name="Sutton P.L."/>
            <person name="Shakhbatyan R."/>
            <person name="Horii T."/>
            <person name="Yasunaga T."/>
            <person name="Barnwell J.W."/>
            <person name="Escalante A.A."/>
            <person name="Carlton J.M."/>
            <person name="Tanabe K."/>
        </authorList>
    </citation>
    <scope>NUCLEOTIDE SEQUENCE [LARGE SCALE GENOMIC DNA]</scope>
    <source>
        <strain evidence="2 3">B</strain>
    </source>
</reference>
<sequence length="563" mass="61241">MENHLVPQENVFNRSNVFSHFSLNSVTKDSFDDAYSAANRVSSVCSNSCEASVGTRSVSLGRTQYLGRSPSMGGSLHEVSPVASPLAAGATTDVQNRSKNLNQNGDPFSRNNTCSAYGRDPRVERMDSNHCSVLLPRLIHNDMSADANHHLGVPPLMTMTKNNSFNRCHEFSEASTKCLNLRRGVDMRVISPPNSASANGGTYLGNEHIFMGSNSCRTINGFNDPCPMEVDASNGLYPPNVATNQIGSYNYDLLTFKQPTSLYDGINDAVVKGRPDDVSYGYSPESVRGENNYMHLGGGHLNSDEEFGSGSYSNNINLVRTKGFSPHVTTGHYGKDSRSSTTTSVLNEEMLVGSGFSRWNINMKGCSSVDTLRESVLKFMAMKLQSNNGVGSAKGMRSIGHTGDMVCNTGCPSVNPSGTNNDCFPRTNYDCFPRTDYDSFPRTNRSSTQLSSEQRRCTTLPQMKLVQTGGPHRSVYPGGGAPSKKPSLKSSDEVNTYIDSDITNRRAAIPRVASPRMVEALTSKKLRSVLPLIIRPLEITFRAPSTSSNCALALLDREWPPPG</sequence>
<gene>
    <name evidence="2" type="ORF">PCYB_145890</name>
</gene>
<accession>K6UEY5</accession>